<evidence type="ECO:0000256" key="1">
    <source>
        <dbReference type="ARBA" id="ARBA00012513"/>
    </source>
</evidence>
<dbReference type="FunFam" id="3.30.200.20:FF:000035">
    <property type="entry name" value="Serine/threonine protein kinase Stk1"/>
    <property type="match status" value="1"/>
</dbReference>
<reference evidence="12" key="1">
    <citation type="submission" date="2023-03" db="EMBL/GenBank/DDBJ databases">
        <title>Draft genome sequence of a Mycolicibacterium mageritense strain H4_3_1 isolated from a hybrid biological-inorganic system reactor.</title>
        <authorList>
            <person name="Feng X."/>
            <person name="Kazama D."/>
            <person name="Sato K."/>
            <person name="Kobayashi H."/>
        </authorList>
    </citation>
    <scope>NUCLEOTIDE SEQUENCE</scope>
    <source>
        <strain evidence="12">H4_3_1</strain>
    </source>
</reference>
<protein>
    <recommendedName>
        <fullName evidence="1">non-specific serine/threonine protein kinase</fullName>
        <ecNumber evidence="1">2.7.11.1</ecNumber>
    </recommendedName>
</protein>
<feature type="compositionally biased region" description="Pro residues" evidence="9">
    <location>
        <begin position="351"/>
        <end position="367"/>
    </location>
</feature>
<dbReference type="Pfam" id="PF00069">
    <property type="entry name" value="Pkinase"/>
    <property type="match status" value="1"/>
</dbReference>
<dbReference type="GO" id="GO:0080090">
    <property type="term" value="P:regulation of primary metabolic process"/>
    <property type="evidence" value="ECO:0007669"/>
    <property type="project" value="UniProtKB-ARBA"/>
</dbReference>
<name>A0AAI8XP04_MYCME</name>
<evidence type="ECO:0000313" key="13">
    <source>
        <dbReference type="Proteomes" id="UP001241092"/>
    </source>
</evidence>
<dbReference type="EC" id="2.7.11.1" evidence="1"/>
<dbReference type="AlphaFoldDB" id="A0AAI8XP04"/>
<proteinExistence type="predicted"/>
<evidence type="ECO:0000313" key="12">
    <source>
        <dbReference type="EMBL" id="BDY32229.1"/>
    </source>
</evidence>
<evidence type="ECO:0000256" key="8">
    <source>
        <dbReference type="ARBA" id="ARBA00048679"/>
    </source>
</evidence>
<feature type="region of interest" description="Disordered" evidence="9">
    <location>
        <begin position="332"/>
        <end position="381"/>
    </location>
</feature>
<keyword evidence="10" id="KW-0812">Transmembrane</keyword>
<sequence>MPLAAGAIFAGYTIVRPLGSGGMGEVYLARHPRLPRQDALKVLPTSISADTEYRERFHREADIAAALWHPHIVAIHDRGDEHGQLWISMDYVDGTDAGKLLRDRYPHGMPPHQVCQIISAVADALDYAHQRDLLHRDVKPANILLAKPDSDEQRIMLADFGIARYASEASGLTATNMTVGTVAYAAPEQLLGGHLDGRADQYALAATAFQLLTGAPPFEHTNPAVVISQHLSADPPTVGDRHPHLAAFDPVLGKALAKDPKDRFARCADFARALRHHLDDGDGAVDATRPAPVATPAATRSWLRTGVVLPAVLAVLLVVAIVFAVTEFRRADDESTTARAQSTSSVSPTTSRPPGPPSIAPPPPAAAPPVTDTETVTETTTAAPSSVVIGANCTPVGSTATTANGSTAYCSTLQTTGASIWSLTQGDIPSPTVTADPTEPALPVAEESPVRVCMQQTGMTRRECRESIRRGNGLP</sequence>
<dbReference type="SUPFAM" id="SSF56112">
    <property type="entry name" value="Protein kinase-like (PK-like)"/>
    <property type="match status" value="1"/>
</dbReference>
<dbReference type="RefSeq" id="WP_276821861.1">
    <property type="nucleotide sequence ID" value="NZ_AP027452.1"/>
</dbReference>
<keyword evidence="6" id="KW-0067">ATP-binding</keyword>
<keyword evidence="4" id="KW-0547">Nucleotide-binding</keyword>
<dbReference type="PANTHER" id="PTHR43289">
    <property type="entry name" value="MITOGEN-ACTIVATED PROTEIN KINASE KINASE KINASE 20-RELATED"/>
    <property type="match status" value="1"/>
</dbReference>
<evidence type="ECO:0000256" key="5">
    <source>
        <dbReference type="ARBA" id="ARBA00022777"/>
    </source>
</evidence>
<keyword evidence="3 12" id="KW-0808">Transferase</keyword>
<evidence type="ECO:0000256" key="10">
    <source>
        <dbReference type="SAM" id="Phobius"/>
    </source>
</evidence>
<dbReference type="SMART" id="SM00220">
    <property type="entry name" value="S_TKc"/>
    <property type="match status" value="1"/>
</dbReference>
<comment type="catalytic activity">
    <reaction evidence="7">
        <text>L-threonyl-[protein] + ATP = O-phospho-L-threonyl-[protein] + ADP + H(+)</text>
        <dbReference type="Rhea" id="RHEA:46608"/>
        <dbReference type="Rhea" id="RHEA-COMP:11060"/>
        <dbReference type="Rhea" id="RHEA-COMP:11605"/>
        <dbReference type="ChEBI" id="CHEBI:15378"/>
        <dbReference type="ChEBI" id="CHEBI:30013"/>
        <dbReference type="ChEBI" id="CHEBI:30616"/>
        <dbReference type="ChEBI" id="CHEBI:61977"/>
        <dbReference type="ChEBI" id="CHEBI:456216"/>
        <dbReference type="EC" id="2.7.11.1"/>
    </reaction>
</comment>
<comment type="catalytic activity">
    <reaction evidence="8">
        <text>L-seryl-[protein] + ATP = O-phospho-L-seryl-[protein] + ADP + H(+)</text>
        <dbReference type="Rhea" id="RHEA:17989"/>
        <dbReference type="Rhea" id="RHEA-COMP:9863"/>
        <dbReference type="Rhea" id="RHEA-COMP:11604"/>
        <dbReference type="ChEBI" id="CHEBI:15378"/>
        <dbReference type="ChEBI" id="CHEBI:29999"/>
        <dbReference type="ChEBI" id="CHEBI:30616"/>
        <dbReference type="ChEBI" id="CHEBI:83421"/>
        <dbReference type="ChEBI" id="CHEBI:456216"/>
        <dbReference type="EC" id="2.7.11.1"/>
    </reaction>
</comment>
<dbReference type="GO" id="GO:0005524">
    <property type="term" value="F:ATP binding"/>
    <property type="evidence" value="ECO:0007669"/>
    <property type="project" value="UniProtKB-KW"/>
</dbReference>
<dbReference type="Gene3D" id="3.30.200.20">
    <property type="entry name" value="Phosphorylase Kinase, domain 1"/>
    <property type="match status" value="1"/>
</dbReference>
<keyword evidence="10" id="KW-1133">Transmembrane helix</keyword>
<accession>A0AAI8XP04</accession>
<evidence type="ECO:0000256" key="9">
    <source>
        <dbReference type="SAM" id="MobiDB-lite"/>
    </source>
</evidence>
<evidence type="ECO:0000256" key="7">
    <source>
        <dbReference type="ARBA" id="ARBA00047899"/>
    </source>
</evidence>
<keyword evidence="10" id="KW-0472">Membrane</keyword>
<gene>
    <name evidence="12" type="primary">pknF</name>
    <name evidence="12" type="ORF">hbim_06192</name>
</gene>
<organism evidence="12 13">
    <name type="scientific">Mycolicibacterium mageritense</name>
    <name type="common">Mycobacterium mageritense</name>
    <dbReference type="NCBI Taxonomy" id="53462"/>
    <lineage>
        <taxon>Bacteria</taxon>
        <taxon>Bacillati</taxon>
        <taxon>Actinomycetota</taxon>
        <taxon>Actinomycetes</taxon>
        <taxon>Mycobacteriales</taxon>
        <taxon>Mycobacteriaceae</taxon>
        <taxon>Mycolicibacterium</taxon>
    </lineage>
</organism>
<dbReference type="PANTHER" id="PTHR43289:SF6">
    <property type="entry name" value="SERINE_THREONINE-PROTEIN KINASE NEKL-3"/>
    <property type="match status" value="1"/>
</dbReference>
<dbReference type="InterPro" id="IPR000719">
    <property type="entry name" value="Prot_kinase_dom"/>
</dbReference>
<evidence type="ECO:0000256" key="2">
    <source>
        <dbReference type="ARBA" id="ARBA00022527"/>
    </source>
</evidence>
<evidence type="ECO:0000256" key="4">
    <source>
        <dbReference type="ARBA" id="ARBA00022741"/>
    </source>
</evidence>
<dbReference type="PROSITE" id="PS00108">
    <property type="entry name" value="PROTEIN_KINASE_ST"/>
    <property type="match status" value="1"/>
</dbReference>
<dbReference type="CDD" id="cd14014">
    <property type="entry name" value="STKc_PknB_like"/>
    <property type="match status" value="1"/>
</dbReference>
<dbReference type="EMBL" id="AP027452">
    <property type="protein sequence ID" value="BDY32229.1"/>
    <property type="molecule type" value="Genomic_DNA"/>
</dbReference>
<evidence type="ECO:0000256" key="3">
    <source>
        <dbReference type="ARBA" id="ARBA00022679"/>
    </source>
</evidence>
<feature type="transmembrane region" description="Helical" evidence="10">
    <location>
        <begin position="302"/>
        <end position="325"/>
    </location>
</feature>
<keyword evidence="2" id="KW-0723">Serine/threonine-protein kinase</keyword>
<dbReference type="InterPro" id="IPR008271">
    <property type="entry name" value="Ser/Thr_kinase_AS"/>
</dbReference>
<dbReference type="InterPro" id="IPR011009">
    <property type="entry name" value="Kinase-like_dom_sf"/>
</dbReference>
<evidence type="ECO:0000256" key="6">
    <source>
        <dbReference type="ARBA" id="ARBA00022840"/>
    </source>
</evidence>
<keyword evidence="5 12" id="KW-0418">Kinase</keyword>
<dbReference type="Proteomes" id="UP001241092">
    <property type="component" value="Chromosome"/>
</dbReference>
<dbReference type="Gene3D" id="1.10.510.10">
    <property type="entry name" value="Transferase(Phosphotransferase) domain 1"/>
    <property type="match status" value="1"/>
</dbReference>
<evidence type="ECO:0000259" key="11">
    <source>
        <dbReference type="PROSITE" id="PS50011"/>
    </source>
</evidence>
<feature type="domain" description="Protein kinase" evidence="11">
    <location>
        <begin position="12"/>
        <end position="279"/>
    </location>
</feature>
<dbReference type="PROSITE" id="PS50011">
    <property type="entry name" value="PROTEIN_KINASE_DOM"/>
    <property type="match status" value="1"/>
</dbReference>
<feature type="compositionally biased region" description="Low complexity" evidence="9">
    <location>
        <begin position="368"/>
        <end position="381"/>
    </location>
</feature>
<dbReference type="GO" id="GO:0004674">
    <property type="term" value="F:protein serine/threonine kinase activity"/>
    <property type="evidence" value="ECO:0007669"/>
    <property type="project" value="UniProtKB-KW"/>
</dbReference>